<feature type="region of interest" description="Disordered" evidence="1">
    <location>
        <begin position="319"/>
        <end position="360"/>
    </location>
</feature>
<reference evidence="2 3" key="1">
    <citation type="journal article" date="2010" name="Proc. Natl. Acad. Sci. U.S.A.">
        <title>Insights into evolution of multicellular fungi from the assembled chromosomes of the mushroom Coprinopsis cinerea (Coprinus cinereus).</title>
        <authorList>
            <person name="Stajich J.E."/>
            <person name="Wilke S.K."/>
            <person name="Ahren D."/>
            <person name="Au C.H."/>
            <person name="Birren B.W."/>
            <person name="Borodovsky M."/>
            <person name="Burns C."/>
            <person name="Canback B."/>
            <person name="Casselton L.A."/>
            <person name="Cheng C.K."/>
            <person name="Deng J."/>
            <person name="Dietrich F.S."/>
            <person name="Fargo D.C."/>
            <person name="Farman M.L."/>
            <person name="Gathman A.C."/>
            <person name="Goldberg J."/>
            <person name="Guigo R."/>
            <person name="Hoegger P.J."/>
            <person name="Hooker J.B."/>
            <person name="Huggins A."/>
            <person name="James T.Y."/>
            <person name="Kamada T."/>
            <person name="Kilaru S."/>
            <person name="Kodira C."/>
            <person name="Kues U."/>
            <person name="Kupfer D."/>
            <person name="Kwan H.S."/>
            <person name="Lomsadze A."/>
            <person name="Li W."/>
            <person name="Lilly W.W."/>
            <person name="Ma L.J."/>
            <person name="Mackey A.J."/>
            <person name="Manning G."/>
            <person name="Martin F."/>
            <person name="Muraguchi H."/>
            <person name="Natvig D.O."/>
            <person name="Palmerini H."/>
            <person name="Ramesh M.A."/>
            <person name="Rehmeyer C.J."/>
            <person name="Roe B.A."/>
            <person name="Shenoy N."/>
            <person name="Stanke M."/>
            <person name="Ter-Hovhannisyan V."/>
            <person name="Tunlid A."/>
            <person name="Velagapudi R."/>
            <person name="Vision T.J."/>
            <person name="Zeng Q."/>
            <person name="Zolan M.E."/>
            <person name="Pukkila P.J."/>
        </authorList>
    </citation>
    <scope>NUCLEOTIDE SEQUENCE [LARGE SCALE GENOMIC DNA]</scope>
    <source>
        <strain evidence="3">Okayama-7 / 130 / ATCC MYA-4618 / FGSC 9003</strain>
    </source>
</reference>
<name>A8NWM8_COPC7</name>
<gene>
    <name evidence="2" type="ORF">CC1G_00071</name>
</gene>
<proteinExistence type="predicted"/>
<dbReference type="HOGENOM" id="CLU_318063_0_0_1"/>
<dbReference type="STRING" id="240176.A8NWM8"/>
<evidence type="ECO:0000313" key="3">
    <source>
        <dbReference type="Proteomes" id="UP000001861"/>
    </source>
</evidence>
<feature type="region of interest" description="Disordered" evidence="1">
    <location>
        <begin position="677"/>
        <end position="720"/>
    </location>
</feature>
<dbReference type="KEGG" id="cci:CC1G_00071"/>
<comment type="caution">
    <text evidence="2">The sequence shown here is derived from an EMBL/GenBank/DDBJ whole genome shotgun (WGS) entry which is preliminary data.</text>
</comment>
<protein>
    <submittedName>
        <fullName evidence="2">Uncharacterized protein</fullName>
    </submittedName>
</protein>
<dbReference type="OrthoDB" id="27934at2759"/>
<dbReference type="Gene3D" id="6.10.140.1020">
    <property type="match status" value="1"/>
</dbReference>
<dbReference type="AlphaFoldDB" id="A8NWM8"/>
<organism evidence="2 3">
    <name type="scientific">Coprinopsis cinerea (strain Okayama-7 / 130 / ATCC MYA-4618 / FGSC 9003)</name>
    <name type="common">Inky cap fungus</name>
    <name type="synonym">Hormographiella aspergillata</name>
    <dbReference type="NCBI Taxonomy" id="240176"/>
    <lineage>
        <taxon>Eukaryota</taxon>
        <taxon>Fungi</taxon>
        <taxon>Dikarya</taxon>
        <taxon>Basidiomycota</taxon>
        <taxon>Agaricomycotina</taxon>
        <taxon>Agaricomycetes</taxon>
        <taxon>Agaricomycetidae</taxon>
        <taxon>Agaricales</taxon>
        <taxon>Agaricineae</taxon>
        <taxon>Psathyrellaceae</taxon>
        <taxon>Coprinopsis</taxon>
    </lineage>
</organism>
<feature type="region of interest" description="Disordered" evidence="1">
    <location>
        <begin position="604"/>
        <end position="664"/>
    </location>
</feature>
<dbReference type="RefSeq" id="XP_001836935.2">
    <property type="nucleotide sequence ID" value="XM_001836883.2"/>
</dbReference>
<dbReference type="VEuPathDB" id="FungiDB:CC1G_00071"/>
<accession>A8NWM8</accession>
<feature type="region of interest" description="Disordered" evidence="1">
    <location>
        <begin position="416"/>
        <end position="439"/>
    </location>
</feature>
<evidence type="ECO:0000256" key="1">
    <source>
        <dbReference type="SAM" id="MobiDB-lite"/>
    </source>
</evidence>
<dbReference type="InParanoid" id="A8NWM8"/>
<dbReference type="Proteomes" id="UP000001861">
    <property type="component" value="Unassembled WGS sequence"/>
</dbReference>
<feature type="compositionally biased region" description="Polar residues" evidence="1">
    <location>
        <begin position="16"/>
        <end position="25"/>
    </location>
</feature>
<feature type="region of interest" description="Disordered" evidence="1">
    <location>
        <begin position="810"/>
        <end position="889"/>
    </location>
</feature>
<feature type="compositionally biased region" description="Basic and acidic residues" evidence="1">
    <location>
        <begin position="865"/>
        <end position="888"/>
    </location>
</feature>
<keyword evidence="3" id="KW-1185">Reference proteome</keyword>
<dbReference type="GeneID" id="6013489"/>
<dbReference type="EMBL" id="AACS02000005">
    <property type="protein sequence ID" value="EAU84552.2"/>
    <property type="molecule type" value="Genomic_DNA"/>
</dbReference>
<dbReference type="eggNOG" id="ENOG502SAMI">
    <property type="taxonomic scope" value="Eukaryota"/>
</dbReference>
<feature type="region of interest" description="Disordered" evidence="1">
    <location>
        <begin position="9"/>
        <end position="33"/>
    </location>
</feature>
<sequence length="915" mass="97995">MVPVYLSGPCFGDATPESTPSQASPKPTLHPQNEDMLQGIDLLAPGVTEHVPSTDLRADVTRSDDLSRVISLLASDDADGPRILDFMGDYDDESIIEETASSSLNIGANFCLYDTGTDAPLICLSQEDQDQVQAYRTSPTPAVSNADSDGYAEANVNSNADANSRDNDLPRLFPDLAGIEMNTFSNEHRTEPDATANNSVKSVCAGNPSPAFNEGQGLIDCDALDGHNEDYGDVQDEARAVEENVDCEEGWVVAPSETMTVVFSQEIDDVIDPALVEETLQGPDAPEGEKQGSNENAATEIEEGFDGDGAATAVDAVGGFEGDLGIPSSPPTSSPPAVFTSSPDLSPVWPAGYSSSPPEDYDDDLDGFTLDGSPKPSTTARESFGRLLHVEHAHSDDDERMELESVVLLNSVDSNAEASGHEQGLEESLTVPDDREESGSDYRLDVVEHLKADVGLAFGDHVRESGAQGEFAESDSQGPGSCMADIQTDNLDTISPHGAAVKKANMSKENILPLPPNTESPYTHDAVMAIETPSGAGNRGEATLHSSFRHLATTSSVCSPVPSQQPIPGEVSPVDATMRLDQVPESKSASMEIVPEVQTILNVASKAPRGTNSPKTVSNEGNEDVHAAASRGDNPDRTYFPKPQAIPNPKRPTAAGQKLQEKKLSKPFRCPTISRSVDISRLPPPAPTTSVSSTQVSTPCGEQKHVLQPQRKSENEGIGANVDPKIKHRTVRASAQFKSPLTVRPSGEQLAIRPTPTIQALERKVQLLKRALRVVRENEEEVLKGLVHKWTEAGREIAWEVWDHVKDAATQGGDQDWHGAGHGKRKIQESWGWEDISESKKAKSNGDSSWGWDAVATEGQSGNDEDVHNSDDGDPRVEETGDEGEIRQDTIGTMLAQLGICPATLGWNEEEGCFV</sequence>
<evidence type="ECO:0000313" key="2">
    <source>
        <dbReference type="EMBL" id="EAU84552.2"/>
    </source>
</evidence>
<feature type="compositionally biased region" description="Low complexity" evidence="1">
    <location>
        <begin position="688"/>
        <end position="699"/>
    </location>
</feature>
<feature type="compositionally biased region" description="Polar residues" evidence="1">
    <location>
        <begin position="610"/>
        <end position="620"/>
    </location>
</feature>